<gene>
    <name evidence="1" type="ORF">KOW79_001874</name>
</gene>
<dbReference type="AlphaFoldDB" id="A0A9D3P9E3"/>
<keyword evidence="2" id="KW-1185">Reference proteome</keyword>
<name>A0A9D3P9E3_9TELE</name>
<accession>A0A9D3P9E3</accession>
<sequence>MIGIVDDAVERLRYISCGQQRATAVYSEGGRVGGVGYPEFSGHLPRTPSSHPFVQGCAQCQCLFQEGALAGHVLQDELL</sequence>
<reference evidence="1 2" key="1">
    <citation type="submission" date="2021-06" db="EMBL/GenBank/DDBJ databases">
        <title>Chromosome-level genome assembly of the red-tail catfish (Hemibagrus wyckioides).</title>
        <authorList>
            <person name="Shao F."/>
        </authorList>
    </citation>
    <scope>NUCLEOTIDE SEQUENCE [LARGE SCALE GENOMIC DNA]</scope>
    <source>
        <strain evidence="1">EC202008001</strain>
        <tissue evidence="1">Blood</tissue>
    </source>
</reference>
<comment type="caution">
    <text evidence="1">The sequence shown here is derived from an EMBL/GenBank/DDBJ whole genome shotgun (WGS) entry which is preliminary data.</text>
</comment>
<dbReference type="EMBL" id="JAHKSW010000002">
    <property type="protein sequence ID" value="KAG7335278.1"/>
    <property type="molecule type" value="Genomic_DNA"/>
</dbReference>
<evidence type="ECO:0000313" key="2">
    <source>
        <dbReference type="Proteomes" id="UP000824219"/>
    </source>
</evidence>
<protein>
    <submittedName>
        <fullName evidence="1">Uncharacterized protein</fullName>
    </submittedName>
</protein>
<organism evidence="1 2">
    <name type="scientific">Hemibagrus wyckioides</name>
    <dbReference type="NCBI Taxonomy" id="337641"/>
    <lineage>
        <taxon>Eukaryota</taxon>
        <taxon>Metazoa</taxon>
        <taxon>Chordata</taxon>
        <taxon>Craniata</taxon>
        <taxon>Vertebrata</taxon>
        <taxon>Euteleostomi</taxon>
        <taxon>Actinopterygii</taxon>
        <taxon>Neopterygii</taxon>
        <taxon>Teleostei</taxon>
        <taxon>Ostariophysi</taxon>
        <taxon>Siluriformes</taxon>
        <taxon>Bagridae</taxon>
        <taxon>Hemibagrus</taxon>
    </lineage>
</organism>
<evidence type="ECO:0000313" key="1">
    <source>
        <dbReference type="EMBL" id="KAG7335278.1"/>
    </source>
</evidence>
<dbReference type="Proteomes" id="UP000824219">
    <property type="component" value="Linkage Group LG02"/>
</dbReference>
<proteinExistence type="predicted"/>